<sequence>MVNCDPTRLPGASCPDRIHLSLPGPRAALRAPKSRGGDPPRAEARPCRLGPPRLAPGRSALPPASRRRRRRRVAVGAAGDDRHEFNESQYKR</sequence>
<gene>
    <name evidence="2" type="ORF">OSTQU699_LOCUS974</name>
</gene>
<feature type="region of interest" description="Disordered" evidence="1">
    <location>
        <begin position="1"/>
        <end position="92"/>
    </location>
</feature>
<accession>A0A8S1ILE5</accession>
<organism evidence="2 3">
    <name type="scientific">Ostreobium quekettii</name>
    <dbReference type="NCBI Taxonomy" id="121088"/>
    <lineage>
        <taxon>Eukaryota</taxon>
        <taxon>Viridiplantae</taxon>
        <taxon>Chlorophyta</taxon>
        <taxon>core chlorophytes</taxon>
        <taxon>Ulvophyceae</taxon>
        <taxon>TCBD clade</taxon>
        <taxon>Bryopsidales</taxon>
        <taxon>Ostreobineae</taxon>
        <taxon>Ostreobiaceae</taxon>
        <taxon>Ostreobium</taxon>
    </lineage>
</organism>
<evidence type="ECO:0000313" key="2">
    <source>
        <dbReference type="EMBL" id="CAD7695613.1"/>
    </source>
</evidence>
<evidence type="ECO:0000313" key="3">
    <source>
        <dbReference type="Proteomes" id="UP000708148"/>
    </source>
</evidence>
<proteinExistence type="predicted"/>
<reference evidence="2" key="1">
    <citation type="submission" date="2020-12" db="EMBL/GenBank/DDBJ databases">
        <authorList>
            <person name="Iha C."/>
        </authorList>
    </citation>
    <scope>NUCLEOTIDE SEQUENCE</scope>
</reference>
<feature type="compositionally biased region" description="Low complexity" evidence="1">
    <location>
        <begin position="51"/>
        <end position="64"/>
    </location>
</feature>
<protein>
    <submittedName>
        <fullName evidence="2">Uncharacterized protein</fullName>
    </submittedName>
</protein>
<feature type="compositionally biased region" description="Basic and acidic residues" evidence="1">
    <location>
        <begin position="35"/>
        <end position="46"/>
    </location>
</feature>
<comment type="caution">
    <text evidence="2">The sequence shown here is derived from an EMBL/GenBank/DDBJ whole genome shotgun (WGS) entry which is preliminary data.</text>
</comment>
<dbReference type="Proteomes" id="UP000708148">
    <property type="component" value="Unassembled WGS sequence"/>
</dbReference>
<dbReference type="AlphaFoldDB" id="A0A8S1ILE5"/>
<keyword evidence="3" id="KW-1185">Reference proteome</keyword>
<evidence type="ECO:0000256" key="1">
    <source>
        <dbReference type="SAM" id="MobiDB-lite"/>
    </source>
</evidence>
<dbReference type="EMBL" id="CAJHUC010000367">
    <property type="protein sequence ID" value="CAD7695613.1"/>
    <property type="molecule type" value="Genomic_DNA"/>
</dbReference>
<feature type="compositionally biased region" description="Basic and acidic residues" evidence="1">
    <location>
        <begin position="79"/>
        <end position="92"/>
    </location>
</feature>
<name>A0A8S1ILE5_9CHLO</name>